<organism evidence="1 2">
    <name type="scientific">Biomphalaria glabrata</name>
    <name type="common">Bloodfluke planorb</name>
    <name type="synonym">Freshwater snail</name>
    <dbReference type="NCBI Taxonomy" id="6526"/>
    <lineage>
        <taxon>Eukaryota</taxon>
        <taxon>Metazoa</taxon>
        <taxon>Spiralia</taxon>
        <taxon>Lophotrochozoa</taxon>
        <taxon>Mollusca</taxon>
        <taxon>Gastropoda</taxon>
        <taxon>Heterobranchia</taxon>
        <taxon>Euthyneura</taxon>
        <taxon>Panpulmonata</taxon>
        <taxon>Hygrophila</taxon>
        <taxon>Lymnaeoidea</taxon>
        <taxon>Planorbidae</taxon>
        <taxon>Biomphalaria</taxon>
    </lineage>
</organism>
<proteinExistence type="predicted"/>
<name>A0A2C9LNC7_BIOGL</name>
<dbReference type="KEGG" id="bgt:106053962"/>
<accession>A0A2C9LNC7</accession>
<protein>
    <submittedName>
        <fullName evidence="1">Uncharacterized protein</fullName>
    </submittedName>
</protein>
<evidence type="ECO:0000313" key="2">
    <source>
        <dbReference type="Proteomes" id="UP000076420"/>
    </source>
</evidence>
<dbReference type="Proteomes" id="UP000076420">
    <property type="component" value="Unassembled WGS sequence"/>
</dbReference>
<dbReference type="AlphaFoldDB" id="A0A2C9LNC7"/>
<dbReference type="VEuPathDB" id="VectorBase:BGLB033053"/>
<dbReference type="EnsemblMetazoa" id="BGLB033053-RA">
    <property type="protein sequence ID" value="BGLB033053-PA"/>
    <property type="gene ID" value="BGLB033053"/>
</dbReference>
<evidence type="ECO:0000313" key="1">
    <source>
        <dbReference type="EnsemblMetazoa" id="BGLB033053-PA"/>
    </source>
</evidence>
<gene>
    <name evidence="1" type="primary">106053962</name>
</gene>
<reference evidence="1" key="1">
    <citation type="submission" date="2020-05" db="UniProtKB">
        <authorList>
            <consortium name="EnsemblMetazoa"/>
        </authorList>
    </citation>
    <scope>IDENTIFICATION</scope>
    <source>
        <strain evidence="1">BB02</strain>
    </source>
</reference>
<sequence length="143" mass="16318">MKSSFECLLTNDCILTAAIKQEFAKNNRDDLKTLGCPFNVKDLVLSNVDPKQIEEVLNSLVEVIVELRMSIPEEDRECFNAFDMCLENAMRYGNRDDYDICKDAKSSFDCMFKNGCTLTEAQKQDFAKLNGDDLKTVGCRKYI</sequence>
<dbReference type="VEuPathDB" id="VectorBase:BGLAX_026696"/>